<evidence type="ECO:0000256" key="1">
    <source>
        <dbReference type="ARBA" id="ARBA00018517"/>
    </source>
</evidence>
<dbReference type="SUPFAM" id="SSF53335">
    <property type="entry name" value="S-adenosyl-L-methionine-dependent methyltransferases"/>
    <property type="match status" value="1"/>
</dbReference>
<dbReference type="Pfam" id="PF09445">
    <property type="entry name" value="Methyltransf_15"/>
    <property type="match status" value="1"/>
</dbReference>
<dbReference type="WBParaSite" id="maker-PairedContig_5606-snap-gene-0.20-mRNA-1">
    <property type="protein sequence ID" value="maker-PairedContig_5606-snap-gene-0.20-mRNA-1"/>
    <property type="gene ID" value="maker-PairedContig_5606-snap-gene-0.20"/>
</dbReference>
<evidence type="ECO:0000256" key="7">
    <source>
        <dbReference type="ARBA" id="ARBA00049790"/>
    </source>
</evidence>
<organism evidence="9">
    <name type="scientific">Wuchereria bancrofti</name>
    <dbReference type="NCBI Taxonomy" id="6293"/>
    <lineage>
        <taxon>Eukaryota</taxon>
        <taxon>Metazoa</taxon>
        <taxon>Ecdysozoa</taxon>
        <taxon>Nematoda</taxon>
        <taxon>Chromadorea</taxon>
        <taxon>Rhabditida</taxon>
        <taxon>Spirurina</taxon>
        <taxon>Spiruromorpha</taxon>
        <taxon>Filarioidea</taxon>
        <taxon>Onchocercidae</taxon>
        <taxon>Wuchereria</taxon>
    </lineage>
</organism>
<proteinExistence type="inferred from homology"/>
<evidence type="ECO:0000256" key="4">
    <source>
        <dbReference type="ARBA" id="ARBA00048740"/>
    </source>
</evidence>
<dbReference type="InterPro" id="IPR019012">
    <property type="entry name" value="RNA_cap_Gua-N2-MeTrfase"/>
</dbReference>
<accession>A0A1I8EVK8</accession>
<comment type="catalytic activity">
    <reaction evidence="5">
        <text>a 5'-end (N(2),N(7)-dimethyl 5'-triphosphoguanosine)-ribonucleoside in snRNA + S-adenosyl-L-methionine = a 5'-end (N(2),N(2),N(7)-trimethyl 5'-triphosphoguanosine)-ribonucleoside in snRNA + S-adenosyl-L-homocysteine + H(+)</text>
        <dbReference type="Rhea" id="RHEA:78479"/>
        <dbReference type="Rhea" id="RHEA-COMP:19087"/>
        <dbReference type="Rhea" id="RHEA-COMP:19089"/>
        <dbReference type="ChEBI" id="CHEBI:15378"/>
        <dbReference type="ChEBI" id="CHEBI:57856"/>
        <dbReference type="ChEBI" id="CHEBI:59789"/>
        <dbReference type="ChEBI" id="CHEBI:167623"/>
        <dbReference type="ChEBI" id="CHEBI:172880"/>
    </reaction>
    <physiologicalReaction direction="left-to-right" evidence="5">
        <dbReference type="Rhea" id="RHEA:78480"/>
    </physiologicalReaction>
</comment>
<feature type="compositionally biased region" description="Basic and acidic residues" evidence="8">
    <location>
        <begin position="278"/>
        <end position="298"/>
    </location>
</feature>
<protein>
    <recommendedName>
        <fullName evidence="1">Trimethylguanosine synthase</fullName>
    </recommendedName>
    <alternativeName>
        <fullName evidence="7">Cap-specific guanine-N(2) methyltransferase</fullName>
    </alternativeName>
</protein>
<evidence type="ECO:0000256" key="6">
    <source>
        <dbReference type="ARBA" id="ARBA00049075"/>
    </source>
</evidence>
<evidence type="ECO:0000256" key="3">
    <source>
        <dbReference type="ARBA" id="ARBA00047418"/>
    </source>
</evidence>
<dbReference type="GO" id="GO:0005634">
    <property type="term" value="C:nucleus"/>
    <property type="evidence" value="ECO:0007669"/>
    <property type="project" value="TreeGrafter"/>
</dbReference>
<dbReference type="GO" id="GO:0071164">
    <property type="term" value="F:RNA cap trimethylguanosine synthase activity"/>
    <property type="evidence" value="ECO:0007669"/>
    <property type="project" value="TreeGrafter"/>
</dbReference>
<dbReference type="PANTHER" id="PTHR14741:SF32">
    <property type="entry name" value="TRIMETHYLGUANOSINE SYNTHASE"/>
    <property type="match status" value="1"/>
</dbReference>
<dbReference type="STRING" id="6293.A0A1I8EVK8"/>
<evidence type="ECO:0000256" key="2">
    <source>
        <dbReference type="ARBA" id="ARBA00025783"/>
    </source>
</evidence>
<name>A0A1I8EVK8_WUCBA</name>
<dbReference type="CDD" id="cd02440">
    <property type="entry name" value="AdoMet_MTases"/>
    <property type="match status" value="1"/>
</dbReference>
<comment type="catalytic activity">
    <reaction evidence="4">
        <text>a 5'-end (N(7)-methyl 5'-triphosphoguanosine)-ribonucleoside in snoRNA + S-adenosyl-L-methionine = a 5'-end (N(2),N(7)-dimethyl 5'-triphosphoguanosine)-ribonucleoside in snoRNA + S-adenosyl-L-homocysteine + H(+)</text>
        <dbReference type="Rhea" id="RHEA:78475"/>
        <dbReference type="Rhea" id="RHEA-COMP:19086"/>
        <dbReference type="Rhea" id="RHEA-COMP:19088"/>
        <dbReference type="ChEBI" id="CHEBI:15378"/>
        <dbReference type="ChEBI" id="CHEBI:57856"/>
        <dbReference type="ChEBI" id="CHEBI:59789"/>
        <dbReference type="ChEBI" id="CHEBI:156461"/>
        <dbReference type="ChEBI" id="CHEBI:172880"/>
    </reaction>
    <physiologicalReaction direction="left-to-right" evidence="4">
        <dbReference type="Rhea" id="RHEA:78476"/>
    </physiologicalReaction>
</comment>
<evidence type="ECO:0000313" key="9">
    <source>
        <dbReference type="WBParaSite" id="maker-PairedContig_5606-snap-gene-0.20-mRNA-1"/>
    </source>
</evidence>
<comment type="catalytic activity">
    <reaction evidence="6">
        <text>a 5'-end (N(7)-methyl 5'-triphosphoguanosine)-ribonucleoside in snRNA + S-adenosyl-L-methionine = a 5'-end (N(2),N(7)-dimethyl 5'-triphosphoguanosine)-ribonucleoside in snRNA + S-adenosyl-L-homocysteine + H(+)</text>
        <dbReference type="Rhea" id="RHEA:78471"/>
        <dbReference type="Rhea" id="RHEA-COMP:19085"/>
        <dbReference type="Rhea" id="RHEA-COMP:19087"/>
        <dbReference type="ChEBI" id="CHEBI:15378"/>
        <dbReference type="ChEBI" id="CHEBI:57856"/>
        <dbReference type="ChEBI" id="CHEBI:59789"/>
        <dbReference type="ChEBI" id="CHEBI:156461"/>
        <dbReference type="ChEBI" id="CHEBI:172880"/>
    </reaction>
    <physiologicalReaction direction="left-to-right" evidence="6">
        <dbReference type="Rhea" id="RHEA:78472"/>
    </physiologicalReaction>
</comment>
<sequence length="772" mass="89321">MLLLNIYAFMHNISYHRKRVNSTQSSEVRTKRRKIMTERLCEKSKRIAREPWHRYTLPGYDCEDGFPEYRFKWELFGEAAFYSSMNAFIQPATFCCFSRAILSDIDLQSLNDEQSVVASSSTGPVFDVFESELKDDQGGDDTDEDIAREMAALGLPTAFGDASREEQSCHWCERKCRNYRIREKSPHHECLSDYLFCNGLYLERKSWFHDYPESFSNTQVAEKFDKYTDRNLAPYALLKGHEQASAFFGISYSKLDHREEDCSGCWFHVSRSSIKNQVKESTMDHEMEGSTEDDEKRYSAGGQNRDGSTNDLFKTDNDWNSLYLKHKEAVESRIARDYGKYMNESHKRRRLGFSDKLASVGLACKGGDSSSDEDNDDYLETGTSGLQRQCGFHIADIHYDFQIPHRFIQKNRKIHPNTNGNEDDINDFTIVDAENIVESSNFVLKDVDFGYNDKRDKWLLAMNALKTFADDKDMPKYYNQRFRLFSKLNEGILMDREGWYSVTPERIAAHIADRVVIMRDAIVLDGFAGVGGNCIQFALKGAYVIALDMDPVRLRCAKRNAEIYGVADRINFICIDFFNFCKFHCNKVKRLKMEVREKQNDTFQSLEYDTSKLWEKREVEKKVDDGFEQVQTATDDGFEVVEKIEDRKFERTMLAENDTDDEDDFGIAVDNCHYMPVFDAVLLSPPWGGPSYLKSKLFSLKNMEPKGDKIFRITRKLTHNIAYYLPRQTDVKELIQLSKDTGGMVEIEQAEVNRKVKAITAYYGELACDASW</sequence>
<reference evidence="9" key="1">
    <citation type="submission" date="2016-11" db="UniProtKB">
        <authorList>
            <consortium name="WormBaseParasite"/>
        </authorList>
    </citation>
    <scope>IDENTIFICATION</scope>
    <source>
        <strain evidence="9">pt0022</strain>
    </source>
</reference>
<dbReference type="PANTHER" id="PTHR14741">
    <property type="entry name" value="S-ADENOSYLMETHIONINE-DEPENDENT METHYLTRANSFERASE RELATED"/>
    <property type="match status" value="1"/>
</dbReference>
<evidence type="ECO:0000256" key="5">
    <source>
        <dbReference type="ARBA" id="ARBA00048763"/>
    </source>
</evidence>
<feature type="compositionally biased region" description="Polar residues" evidence="8">
    <location>
        <begin position="301"/>
        <end position="311"/>
    </location>
</feature>
<dbReference type="AlphaFoldDB" id="A0A1I8EVK8"/>
<feature type="region of interest" description="Disordered" evidence="8">
    <location>
        <begin position="278"/>
        <end position="311"/>
    </location>
</feature>
<comment type="catalytic activity">
    <reaction evidence="3">
        <text>a 5'-end (N(2),N(7)-dimethyl 5'-triphosphoguanosine)-ribonucleoside in snoRNA + S-adenosyl-L-methionine = a 5'-end (N(2),N(2),N(7)-trimethyl 5'-triphosphoguanosine)-ribonucleoside in snoRNA + S-adenosyl-L-homocysteine + H(+)</text>
        <dbReference type="Rhea" id="RHEA:78507"/>
        <dbReference type="Rhea" id="RHEA-COMP:19088"/>
        <dbReference type="Rhea" id="RHEA-COMP:19090"/>
        <dbReference type="ChEBI" id="CHEBI:15378"/>
        <dbReference type="ChEBI" id="CHEBI:57856"/>
        <dbReference type="ChEBI" id="CHEBI:59789"/>
        <dbReference type="ChEBI" id="CHEBI:167623"/>
        <dbReference type="ChEBI" id="CHEBI:172880"/>
    </reaction>
    <physiologicalReaction direction="left-to-right" evidence="3">
        <dbReference type="Rhea" id="RHEA:78508"/>
    </physiologicalReaction>
</comment>
<comment type="similarity">
    <text evidence="2">Belongs to the methyltransferase superfamily. Trimethylguanosine synthase family.</text>
</comment>
<dbReference type="Gene3D" id="3.40.50.150">
    <property type="entry name" value="Vaccinia Virus protein VP39"/>
    <property type="match status" value="1"/>
</dbReference>
<dbReference type="InterPro" id="IPR029063">
    <property type="entry name" value="SAM-dependent_MTases_sf"/>
</dbReference>
<evidence type="ECO:0000256" key="8">
    <source>
        <dbReference type="SAM" id="MobiDB-lite"/>
    </source>
</evidence>